<feature type="domain" description="Metallo-beta-lactamase" evidence="1">
    <location>
        <begin position="20"/>
        <end position="203"/>
    </location>
</feature>
<organism evidence="2 3">
    <name type="scientific">candidate division WOR-3 bacterium</name>
    <dbReference type="NCBI Taxonomy" id="2052148"/>
    <lineage>
        <taxon>Bacteria</taxon>
        <taxon>Bacteria division WOR-3</taxon>
    </lineage>
</organism>
<evidence type="ECO:0000313" key="2">
    <source>
        <dbReference type="EMBL" id="MBM3331897.1"/>
    </source>
</evidence>
<dbReference type="InterPro" id="IPR001279">
    <property type="entry name" value="Metallo-B-lactamas"/>
</dbReference>
<dbReference type="AlphaFoldDB" id="A0A937XF15"/>
<accession>A0A937XF15</accession>
<reference evidence="2" key="1">
    <citation type="submission" date="2019-03" db="EMBL/GenBank/DDBJ databases">
        <title>Lake Tanganyika Metagenome-Assembled Genomes (MAGs).</title>
        <authorList>
            <person name="Tran P."/>
        </authorList>
    </citation>
    <scope>NUCLEOTIDE SEQUENCE</scope>
    <source>
        <strain evidence="2">K_DeepCast_150m_m2_040</strain>
    </source>
</reference>
<name>A0A937XF15_UNCW3</name>
<dbReference type="SMART" id="SM00849">
    <property type="entry name" value="Lactamase_B"/>
    <property type="match status" value="1"/>
</dbReference>
<dbReference type="Gene3D" id="3.60.15.10">
    <property type="entry name" value="Ribonuclease Z/Hydroxyacylglutathione hydrolase-like"/>
    <property type="match status" value="1"/>
</dbReference>
<gene>
    <name evidence="2" type="ORF">FJY68_08635</name>
</gene>
<dbReference type="InterPro" id="IPR036866">
    <property type="entry name" value="RibonucZ/Hydroxyglut_hydro"/>
</dbReference>
<comment type="caution">
    <text evidence="2">The sequence shown here is derived from an EMBL/GenBank/DDBJ whole genome shotgun (WGS) entry which is preliminary data.</text>
</comment>
<protein>
    <submittedName>
        <fullName evidence="2">MBL fold metallo-hydrolase</fullName>
    </submittedName>
</protein>
<dbReference type="Proteomes" id="UP000779900">
    <property type="component" value="Unassembled WGS sequence"/>
</dbReference>
<sequence>MPELLPPPSSLTLFPSRSLSYNAGVLVGGKEALLIDPGLFADDIDRVRAHIYNRDAEPHCLVVTHSHWDHVLGPEYFPGVPVIQQQESLAVLAESGTMIEHQVTEWERQSGIQRDMPFLLHEPDRTFTDRLELQLGGKIVELLHAPGHASEQLVVHDRAEQLLWAADMLSDIEIPFVMHNLNAYRQTLDRLAQLEVTTLVPGHGAPAQGQSEVRARFDTDRTYLAELQKLVEAALSSGRSAAETVTACASMSYAIRDQNEEAHRLNVETAFLELGGTPDRRHPGWNRFQ</sequence>
<dbReference type="EMBL" id="VGIR01000049">
    <property type="protein sequence ID" value="MBM3331897.1"/>
    <property type="molecule type" value="Genomic_DNA"/>
</dbReference>
<dbReference type="Pfam" id="PF00753">
    <property type="entry name" value="Lactamase_B"/>
    <property type="match status" value="1"/>
</dbReference>
<evidence type="ECO:0000259" key="1">
    <source>
        <dbReference type="SMART" id="SM00849"/>
    </source>
</evidence>
<proteinExistence type="predicted"/>
<dbReference type="InterPro" id="IPR050855">
    <property type="entry name" value="NDM-1-like"/>
</dbReference>
<dbReference type="PANTHER" id="PTHR42951:SF4">
    <property type="entry name" value="ACYL-COENZYME A THIOESTERASE MBLAC2"/>
    <property type="match status" value="1"/>
</dbReference>
<evidence type="ECO:0000313" key="3">
    <source>
        <dbReference type="Proteomes" id="UP000779900"/>
    </source>
</evidence>
<dbReference type="PANTHER" id="PTHR42951">
    <property type="entry name" value="METALLO-BETA-LACTAMASE DOMAIN-CONTAINING"/>
    <property type="match status" value="1"/>
</dbReference>
<dbReference type="SUPFAM" id="SSF56281">
    <property type="entry name" value="Metallo-hydrolase/oxidoreductase"/>
    <property type="match status" value="1"/>
</dbReference>